<feature type="domain" description="Methyltransferase FkbM" evidence="1">
    <location>
        <begin position="121"/>
        <end position="174"/>
    </location>
</feature>
<dbReference type="InterPro" id="IPR006342">
    <property type="entry name" value="FkbM_mtfrase"/>
</dbReference>
<reference evidence="2" key="1">
    <citation type="submission" date="2022-11" db="EMBL/GenBank/DDBJ databases">
        <title>Salinimicrobium profundisediminis sp. nov., isolated from deep-sea sediment of the Mariana Trench.</title>
        <authorList>
            <person name="Fu H."/>
        </authorList>
    </citation>
    <scope>NUCLEOTIDE SEQUENCE</scope>
    <source>
        <strain evidence="2">MT39</strain>
    </source>
</reference>
<keyword evidence="3" id="KW-1185">Reference proteome</keyword>
<dbReference type="Proteomes" id="UP001148482">
    <property type="component" value="Unassembled WGS sequence"/>
</dbReference>
<sequence>MRFKELIIKLNKFLRRKIYPNPSRDDILQLISILKPLKTDKKLIRLGGESDGGYLVPDDLKGIKACFSPGVGNLSDFELDCAEVGMKIFMADASVYGPAIQDSRFHFTKKFLGNKTRGKYVTLDKWVKDSKMANSDDLLLQMDIEGHEFVVLNSTSEKVLEKFRIIVIEFHGLHFLSDPIYYYEATKAFKKLLKNHFCVHIHPNNCCGIRTVHEVEVPVVAEFTFIRKNRIKTFGKVESFPHPLDRDNVTNSSLVLPEVWYSGNE</sequence>
<dbReference type="GO" id="GO:0032259">
    <property type="term" value="P:methylation"/>
    <property type="evidence" value="ECO:0007669"/>
    <property type="project" value="UniProtKB-KW"/>
</dbReference>
<evidence type="ECO:0000259" key="1">
    <source>
        <dbReference type="Pfam" id="PF05050"/>
    </source>
</evidence>
<name>A0A9X3I113_9FLAO</name>
<comment type="caution">
    <text evidence="2">The sequence shown here is derived from an EMBL/GenBank/DDBJ whole genome shotgun (WGS) entry which is preliminary data.</text>
</comment>
<organism evidence="2 3">
    <name type="scientific">Salinimicrobium profundisediminis</name>
    <dbReference type="NCBI Taxonomy" id="2994553"/>
    <lineage>
        <taxon>Bacteria</taxon>
        <taxon>Pseudomonadati</taxon>
        <taxon>Bacteroidota</taxon>
        <taxon>Flavobacteriia</taxon>
        <taxon>Flavobacteriales</taxon>
        <taxon>Flavobacteriaceae</taxon>
        <taxon>Salinimicrobium</taxon>
    </lineage>
</organism>
<dbReference type="EMBL" id="JAPJDA010000006">
    <property type="protein sequence ID" value="MCX2837487.1"/>
    <property type="molecule type" value="Genomic_DNA"/>
</dbReference>
<dbReference type="Pfam" id="PF05050">
    <property type="entry name" value="Methyltransf_21"/>
    <property type="match status" value="1"/>
</dbReference>
<keyword evidence="2" id="KW-0808">Transferase</keyword>
<evidence type="ECO:0000313" key="3">
    <source>
        <dbReference type="Proteomes" id="UP001148482"/>
    </source>
</evidence>
<dbReference type="InterPro" id="IPR029063">
    <property type="entry name" value="SAM-dependent_MTases_sf"/>
</dbReference>
<dbReference type="Gene3D" id="3.40.50.150">
    <property type="entry name" value="Vaccinia Virus protein VP39"/>
    <property type="match status" value="1"/>
</dbReference>
<dbReference type="AlphaFoldDB" id="A0A9X3I113"/>
<dbReference type="SUPFAM" id="SSF53335">
    <property type="entry name" value="S-adenosyl-L-methionine-dependent methyltransferases"/>
    <property type="match status" value="1"/>
</dbReference>
<dbReference type="RefSeq" id="WP_266068719.1">
    <property type="nucleotide sequence ID" value="NZ_JAPJDA010000006.1"/>
</dbReference>
<evidence type="ECO:0000313" key="2">
    <source>
        <dbReference type="EMBL" id="MCX2837487.1"/>
    </source>
</evidence>
<dbReference type="GO" id="GO:0008168">
    <property type="term" value="F:methyltransferase activity"/>
    <property type="evidence" value="ECO:0007669"/>
    <property type="project" value="UniProtKB-KW"/>
</dbReference>
<proteinExistence type="predicted"/>
<accession>A0A9X3I113</accession>
<keyword evidence="2" id="KW-0489">Methyltransferase</keyword>
<protein>
    <submittedName>
        <fullName evidence="2">FkbM family methyltransferase</fullName>
    </submittedName>
</protein>
<gene>
    <name evidence="2" type="ORF">OQ279_04920</name>
</gene>